<dbReference type="PROSITE" id="PS50105">
    <property type="entry name" value="SAM_DOMAIN"/>
    <property type="match status" value="1"/>
</dbReference>
<dbReference type="GO" id="GO:0005886">
    <property type="term" value="C:plasma membrane"/>
    <property type="evidence" value="ECO:0007669"/>
    <property type="project" value="TreeGrafter"/>
</dbReference>
<keyword evidence="17" id="KW-1185">Reference proteome</keyword>
<keyword evidence="7" id="KW-0106">Calcium</keyword>
<keyword evidence="6 14" id="KW-0732">Signal</keyword>
<reference evidence="16 17" key="1">
    <citation type="journal article" date="2023" name="Mol. Biol. Evol.">
        <title>Genomics of Secondarily Temperate Adaptation in the Only Non-Antarctic Icefish.</title>
        <authorList>
            <person name="Rivera-Colon A.G."/>
            <person name="Rayamajhi N."/>
            <person name="Minhas B.F."/>
            <person name="Madrigal G."/>
            <person name="Bilyk K.T."/>
            <person name="Yoon V."/>
            <person name="Hune M."/>
            <person name="Gregory S."/>
            <person name="Cheng C.H.C."/>
            <person name="Catchen J.M."/>
        </authorList>
    </citation>
    <scope>NUCLEOTIDE SEQUENCE [LARGE SCALE GENOMIC DNA]</scope>
    <source>
        <tissue evidence="16">White muscle</tissue>
    </source>
</reference>
<evidence type="ECO:0000256" key="4">
    <source>
        <dbReference type="ARBA" id="ARBA00022692"/>
    </source>
</evidence>
<evidence type="ECO:0000256" key="1">
    <source>
        <dbReference type="ARBA" id="ARBA00004479"/>
    </source>
</evidence>
<dbReference type="InterPro" id="IPR037608">
    <property type="entry name" value="STIM1/2"/>
</dbReference>
<keyword evidence="11 13" id="KW-0472">Membrane</keyword>
<keyword evidence="8 13" id="KW-1133">Transmembrane helix</keyword>
<dbReference type="GO" id="GO:0005783">
    <property type="term" value="C:endoplasmic reticulum"/>
    <property type="evidence" value="ECO:0007669"/>
    <property type="project" value="TreeGrafter"/>
</dbReference>
<organism evidence="16 17">
    <name type="scientific">Champsocephalus gunnari</name>
    <name type="common">Mackerel icefish</name>
    <dbReference type="NCBI Taxonomy" id="52237"/>
    <lineage>
        <taxon>Eukaryota</taxon>
        <taxon>Metazoa</taxon>
        <taxon>Chordata</taxon>
        <taxon>Craniata</taxon>
        <taxon>Vertebrata</taxon>
        <taxon>Euteleostomi</taxon>
        <taxon>Actinopterygii</taxon>
        <taxon>Neopterygii</taxon>
        <taxon>Teleostei</taxon>
        <taxon>Neoteleostei</taxon>
        <taxon>Acanthomorphata</taxon>
        <taxon>Eupercaria</taxon>
        <taxon>Perciformes</taxon>
        <taxon>Notothenioidei</taxon>
        <taxon>Channichthyidae</taxon>
        <taxon>Champsocephalus</taxon>
    </lineage>
</organism>
<feature type="transmembrane region" description="Helical" evidence="13">
    <location>
        <begin position="202"/>
        <end position="221"/>
    </location>
</feature>
<accession>A0AAN8D7G4</accession>
<dbReference type="EMBL" id="JAURVH010001525">
    <property type="protein sequence ID" value="KAK5917607.1"/>
    <property type="molecule type" value="Genomic_DNA"/>
</dbReference>
<evidence type="ECO:0000256" key="14">
    <source>
        <dbReference type="SAM" id="SignalP"/>
    </source>
</evidence>
<keyword evidence="3" id="KW-0109">Calcium transport</keyword>
<dbReference type="InterPro" id="IPR013761">
    <property type="entry name" value="SAM/pointed_sf"/>
</dbReference>
<feature type="domain" description="SAM" evidence="15">
    <location>
        <begin position="123"/>
        <end position="180"/>
    </location>
</feature>
<evidence type="ECO:0000256" key="6">
    <source>
        <dbReference type="ARBA" id="ARBA00022729"/>
    </source>
</evidence>
<evidence type="ECO:0000256" key="3">
    <source>
        <dbReference type="ARBA" id="ARBA00022568"/>
    </source>
</evidence>
<comment type="caution">
    <text evidence="16">The sequence shown here is derived from an EMBL/GenBank/DDBJ whole genome shotgun (WGS) entry which is preliminary data.</text>
</comment>
<proteinExistence type="predicted"/>
<feature type="signal peptide" evidence="14">
    <location>
        <begin position="1"/>
        <end position="19"/>
    </location>
</feature>
<comment type="subcellular location">
    <subcellularLocation>
        <location evidence="1">Membrane</location>
        <topology evidence="1">Single-pass type I membrane protein</topology>
    </subcellularLocation>
</comment>
<dbReference type="PANTHER" id="PTHR15136:SF14">
    <property type="entry name" value="STROMAL INTERACTION MOLECULE 1 ISOFORM X1"/>
    <property type="match status" value="1"/>
</dbReference>
<dbReference type="GO" id="GO:0002115">
    <property type="term" value="P:store-operated calcium entry"/>
    <property type="evidence" value="ECO:0007669"/>
    <property type="project" value="TreeGrafter"/>
</dbReference>
<evidence type="ECO:0000256" key="10">
    <source>
        <dbReference type="ARBA" id="ARBA00023065"/>
    </source>
</evidence>
<dbReference type="GO" id="GO:0051049">
    <property type="term" value="P:regulation of transport"/>
    <property type="evidence" value="ECO:0007669"/>
    <property type="project" value="UniProtKB-ARBA"/>
</dbReference>
<evidence type="ECO:0000256" key="11">
    <source>
        <dbReference type="ARBA" id="ARBA00023136"/>
    </source>
</evidence>
<evidence type="ECO:0000256" key="8">
    <source>
        <dbReference type="ARBA" id="ARBA00022989"/>
    </source>
</evidence>
<gene>
    <name evidence="16" type="ORF">CgunFtcFv8_002439</name>
</gene>
<dbReference type="Gene3D" id="1.10.150.50">
    <property type="entry name" value="Transcription Factor, Ets-1"/>
    <property type="match status" value="1"/>
</dbReference>
<dbReference type="Gene3D" id="1.10.238.180">
    <property type="match status" value="1"/>
</dbReference>
<dbReference type="GO" id="GO:0006874">
    <property type="term" value="P:intracellular calcium ion homeostasis"/>
    <property type="evidence" value="ECO:0007669"/>
    <property type="project" value="TreeGrafter"/>
</dbReference>
<evidence type="ECO:0000256" key="9">
    <source>
        <dbReference type="ARBA" id="ARBA00023054"/>
    </source>
</evidence>
<dbReference type="Pfam" id="PF25578">
    <property type="entry name" value="EF-hand_STIM1"/>
    <property type="match status" value="1"/>
</dbReference>
<keyword evidence="5" id="KW-0479">Metal-binding</keyword>
<evidence type="ECO:0000256" key="13">
    <source>
        <dbReference type="SAM" id="Phobius"/>
    </source>
</evidence>
<dbReference type="FunFam" id="1.10.238.180:FF:000001">
    <property type="entry name" value="Stromal interaction molecule 1"/>
    <property type="match status" value="1"/>
</dbReference>
<dbReference type="PANTHER" id="PTHR15136">
    <property type="entry name" value="STROMAL INTERACTION MOLECULE HOMOLOG"/>
    <property type="match status" value="1"/>
</dbReference>
<feature type="compositionally biased region" description="Gly residues" evidence="12">
    <location>
        <begin position="293"/>
        <end position="303"/>
    </location>
</feature>
<evidence type="ECO:0000256" key="2">
    <source>
        <dbReference type="ARBA" id="ARBA00022448"/>
    </source>
</evidence>
<keyword evidence="10" id="KW-0406">Ion transport</keyword>
<dbReference type="AlphaFoldDB" id="A0AAN8D7G4"/>
<feature type="region of interest" description="Disordered" evidence="12">
    <location>
        <begin position="289"/>
        <end position="313"/>
    </location>
</feature>
<keyword evidence="9" id="KW-0175">Coiled coil</keyword>
<dbReference type="InterPro" id="IPR001660">
    <property type="entry name" value="SAM"/>
</dbReference>
<evidence type="ECO:0000313" key="17">
    <source>
        <dbReference type="Proteomes" id="UP001331515"/>
    </source>
</evidence>
<evidence type="ECO:0000256" key="5">
    <source>
        <dbReference type="ARBA" id="ARBA00022723"/>
    </source>
</evidence>
<evidence type="ECO:0000256" key="7">
    <source>
        <dbReference type="ARBA" id="ARBA00022837"/>
    </source>
</evidence>
<sequence>MECVCVWLVCVFVLRVCVGARSSADGPRHLVTDGDAAPDLCEVDPPLCRDAASRLSFASLCSVHRLMDEDEDGSVDASETHEFLRDDLSLDSKDKHRKFHRADALISLQDLWSSWKSSEVYNWTQQQVFDWFLVSVELPQYSESFRKLQLDGKALPRLAARSPPLTSSLKVSDRTHAQKLQLKALDIVLFGPPPARPLLKDLLLVLSLLLALVGVSVSFLLNRKSREDLGRVLSDLEALQSAEEELTQLQDRLQEAQQQQRSVHQEKLQVQQRLQGEVLSARQEAQRLRELRGGGGPEGGAGGPSTSWTRYYL</sequence>
<dbReference type="Proteomes" id="UP001331515">
    <property type="component" value="Unassembled WGS sequence"/>
</dbReference>
<keyword evidence="2" id="KW-0813">Transport</keyword>
<evidence type="ECO:0000259" key="15">
    <source>
        <dbReference type="PROSITE" id="PS50105"/>
    </source>
</evidence>
<dbReference type="GO" id="GO:0005246">
    <property type="term" value="F:calcium channel regulator activity"/>
    <property type="evidence" value="ECO:0007669"/>
    <property type="project" value="InterPro"/>
</dbReference>
<dbReference type="SUPFAM" id="SSF47769">
    <property type="entry name" value="SAM/Pointed domain"/>
    <property type="match status" value="1"/>
</dbReference>
<protein>
    <recommendedName>
        <fullName evidence="15">SAM domain-containing protein</fullName>
    </recommendedName>
</protein>
<keyword evidence="4 13" id="KW-0812">Transmembrane</keyword>
<feature type="chain" id="PRO_5042837665" description="SAM domain-containing protein" evidence="14">
    <location>
        <begin position="20"/>
        <end position="313"/>
    </location>
</feature>
<evidence type="ECO:0000256" key="12">
    <source>
        <dbReference type="SAM" id="MobiDB-lite"/>
    </source>
</evidence>
<name>A0AAN8D7G4_CHAGU</name>
<dbReference type="Gene3D" id="1.20.5.340">
    <property type="match status" value="1"/>
</dbReference>
<dbReference type="InterPro" id="IPR057835">
    <property type="entry name" value="EF-hand_STIM1/2"/>
</dbReference>
<dbReference type="GO" id="GO:0005509">
    <property type="term" value="F:calcium ion binding"/>
    <property type="evidence" value="ECO:0007669"/>
    <property type="project" value="TreeGrafter"/>
</dbReference>
<evidence type="ECO:0000313" key="16">
    <source>
        <dbReference type="EMBL" id="KAK5917607.1"/>
    </source>
</evidence>